<name>B1KDI8_SHEWM</name>
<proteinExistence type="predicted"/>
<accession>B1KDI8</accession>
<dbReference type="EMBL" id="CP000961">
    <property type="protein sequence ID" value="ACA84989.1"/>
    <property type="molecule type" value="Genomic_DNA"/>
</dbReference>
<organism evidence="1 2">
    <name type="scientific">Shewanella woodyi (strain ATCC 51908 / MS32)</name>
    <dbReference type="NCBI Taxonomy" id="392500"/>
    <lineage>
        <taxon>Bacteria</taxon>
        <taxon>Pseudomonadati</taxon>
        <taxon>Pseudomonadota</taxon>
        <taxon>Gammaproteobacteria</taxon>
        <taxon>Alteromonadales</taxon>
        <taxon>Shewanellaceae</taxon>
        <taxon>Shewanella</taxon>
    </lineage>
</organism>
<evidence type="ECO:0000313" key="1">
    <source>
        <dbReference type="EMBL" id="ACA84989.1"/>
    </source>
</evidence>
<dbReference type="HOGENOM" id="CLU_645416_0_0_6"/>
<dbReference type="AlphaFoldDB" id="B1KDI8"/>
<keyword evidence="2" id="KW-1185">Reference proteome</keyword>
<sequence>MRVLVTVMSLIWMLTYDLNAYAGSLSAEQVNGVYDLAKPERSAAGQTQELLIQLGEHQGKTVIATAGCERCPPAIYSLMKQESSELQRAVFFNSMGVYLISYDDNTLVSVMADGLLGKKVWQKIAYINVYRKRGTPGIELAAAKTFVISESKRMITGEGVEKVAVTGGSGHYYSAARYQINGTSYDQFALTVEAEKAVLLEGDKCRSCTSDRFIYEPELSLAIGKPVYEMGHMGRFIIEESKGVFLYAKAKLGKALWGKNSHFNLFAQDPIYVRTISSDKNMQQEIDSQLASYAQLAKNAVDEHYRQQDAERTASNELPMQGLKDEKLQQQVLNAAKQRADKESWNESILNAYIRGNDWTILRNKLTGIQTGRYIAGVIVMQREDGLCSYQSVHFAQQYNGADYQQAYVYSIDSGQEKLDCSKVK</sequence>
<dbReference type="Proteomes" id="UP000002168">
    <property type="component" value="Chromosome"/>
</dbReference>
<dbReference type="KEGG" id="swd:Swoo_0694"/>
<dbReference type="RefSeq" id="WP_012323336.1">
    <property type="nucleotide sequence ID" value="NC_010506.1"/>
</dbReference>
<evidence type="ECO:0000313" key="2">
    <source>
        <dbReference type="Proteomes" id="UP000002168"/>
    </source>
</evidence>
<protein>
    <submittedName>
        <fullName evidence="1">Uncharacterized protein</fullName>
    </submittedName>
</protein>
<gene>
    <name evidence="1" type="ordered locus">Swoo_0694</name>
</gene>
<dbReference type="eggNOG" id="ENOG5033938">
    <property type="taxonomic scope" value="Bacteria"/>
</dbReference>
<reference evidence="1 2" key="1">
    <citation type="submission" date="2008-02" db="EMBL/GenBank/DDBJ databases">
        <title>Complete sequence of Shewanella woodyi ATCC 51908.</title>
        <authorList>
            <consortium name="US DOE Joint Genome Institute"/>
            <person name="Copeland A."/>
            <person name="Lucas S."/>
            <person name="Lapidus A."/>
            <person name="Glavina del Rio T."/>
            <person name="Dalin E."/>
            <person name="Tice H."/>
            <person name="Bruce D."/>
            <person name="Goodwin L."/>
            <person name="Pitluck S."/>
            <person name="Sims D."/>
            <person name="Brettin T."/>
            <person name="Detter J.C."/>
            <person name="Han C."/>
            <person name="Kuske C.R."/>
            <person name="Schmutz J."/>
            <person name="Larimer F."/>
            <person name="Land M."/>
            <person name="Hauser L."/>
            <person name="Kyrpides N."/>
            <person name="Lykidis A."/>
            <person name="Zhao J.-S."/>
            <person name="Richardson P."/>
        </authorList>
    </citation>
    <scope>NUCLEOTIDE SEQUENCE [LARGE SCALE GENOMIC DNA]</scope>
    <source>
        <strain evidence="2">ATCC 51908 / MS32</strain>
    </source>
</reference>